<evidence type="ECO:0000313" key="7">
    <source>
        <dbReference type="Proteomes" id="UP000602745"/>
    </source>
</evidence>
<dbReference type="Pfam" id="PF01734">
    <property type="entry name" value="Patatin"/>
    <property type="match status" value="1"/>
</dbReference>
<accession>A0A8J3DYS5</accession>
<dbReference type="PANTHER" id="PTHR14226">
    <property type="entry name" value="NEUROPATHY TARGET ESTERASE/SWISS CHEESE D.MELANOGASTER"/>
    <property type="match status" value="1"/>
</dbReference>
<evidence type="ECO:0000256" key="1">
    <source>
        <dbReference type="ARBA" id="ARBA00022801"/>
    </source>
</evidence>
<evidence type="ECO:0000259" key="5">
    <source>
        <dbReference type="PROSITE" id="PS51635"/>
    </source>
</evidence>
<proteinExistence type="predicted"/>
<dbReference type="InterPro" id="IPR016035">
    <property type="entry name" value="Acyl_Trfase/lysoPLipase"/>
</dbReference>
<feature type="domain" description="PNPLA" evidence="5">
    <location>
        <begin position="11"/>
        <end position="210"/>
    </location>
</feature>
<dbReference type="PANTHER" id="PTHR14226:SF78">
    <property type="entry name" value="SLR0060 PROTEIN"/>
    <property type="match status" value="1"/>
</dbReference>
<dbReference type="PROSITE" id="PS51635">
    <property type="entry name" value="PNPLA"/>
    <property type="match status" value="1"/>
</dbReference>
<dbReference type="Gene3D" id="3.40.1090.10">
    <property type="entry name" value="Cytosolic phospholipase A2 catalytic domain"/>
    <property type="match status" value="2"/>
</dbReference>
<dbReference type="SUPFAM" id="SSF52151">
    <property type="entry name" value="FabD/lysophospholipase-like"/>
    <property type="match status" value="1"/>
</dbReference>
<dbReference type="EMBL" id="BMCP01000004">
    <property type="protein sequence ID" value="GGE50652.1"/>
    <property type="molecule type" value="Genomic_DNA"/>
</dbReference>
<keyword evidence="1 4" id="KW-0378">Hydrolase</keyword>
<sequence length="349" mass="38953">MTKPDVKRVNLALQGGGAHGAFTWGVIDRLLEDGRLSFDAISGTSAGAMNAAALVSGMVKGGPEGARETLHRFWRAVARLARLSPIQGTPFEQFIYGSSLDLSPAYALWDVATRFFSPYDLNPLDWSPMRGIVERIIDFEAIRTHCSQRLFVSATNVHTGKMRVFSDKDVTADAVMASACLPFLFQAVEIDGVPYWDGGYMGNPPLFPFYRTTDTEDVVIVQINPIERRQTPRTAREIMNRMNEITFNASLIGEFRAIDFVNRLIDEGKLKHGGPDGYKKIRLHRVAADEALKELSASSKFNADWSFLTTLRDAGREQARLWLDTHYEAVGKTGTMDIKHHTRTKVPVE</sequence>
<keyword evidence="2 4" id="KW-0442">Lipid degradation</keyword>
<evidence type="ECO:0000256" key="2">
    <source>
        <dbReference type="ARBA" id="ARBA00022963"/>
    </source>
</evidence>
<dbReference type="InterPro" id="IPR002641">
    <property type="entry name" value="PNPLA_dom"/>
</dbReference>
<dbReference type="GO" id="GO:0016042">
    <property type="term" value="P:lipid catabolic process"/>
    <property type="evidence" value="ECO:0007669"/>
    <property type="project" value="UniProtKB-UniRule"/>
</dbReference>
<keyword evidence="3 4" id="KW-0443">Lipid metabolism</keyword>
<reference evidence="6" key="1">
    <citation type="journal article" date="2014" name="Int. J. Syst. Evol. Microbiol.">
        <title>Complete genome sequence of Corynebacterium casei LMG S-19264T (=DSM 44701T), isolated from a smear-ripened cheese.</title>
        <authorList>
            <consortium name="US DOE Joint Genome Institute (JGI-PGF)"/>
            <person name="Walter F."/>
            <person name="Albersmeier A."/>
            <person name="Kalinowski J."/>
            <person name="Ruckert C."/>
        </authorList>
    </citation>
    <scope>NUCLEOTIDE SEQUENCE</scope>
    <source>
        <strain evidence="6">CCM 7684</strain>
    </source>
</reference>
<keyword evidence="7" id="KW-1185">Reference proteome</keyword>
<feature type="active site" description="Proton acceptor" evidence="4">
    <location>
        <position position="197"/>
    </location>
</feature>
<dbReference type="InterPro" id="IPR050301">
    <property type="entry name" value="NTE"/>
</dbReference>
<evidence type="ECO:0000256" key="4">
    <source>
        <dbReference type="PROSITE-ProRule" id="PRU01161"/>
    </source>
</evidence>
<comment type="caution">
    <text evidence="6">The sequence shown here is derived from an EMBL/GenBank/DDBJ whole genome shotgun (WGS) entry which is preliminary data.</text>
</comment>
<reference evidence="6" key="2">
    <citation type="submission" date="2020-09" db="EMBL/GenBank/DDBJ databases">
        <authorList>
            <person name="Sun Q."/>
            <person name="Sedlacek I."/>
        </authorList>
    </citation>
    <scope>NUCLEOTIDE SEQUENCE</scope>
    <source>
        <strain evidence="6">CCM 7684</strain>
    </source>
</reference>
<name>A0A8J3DYS5_9RHOB</name>
<dbReference type="GO" id="GO:0016787">
    <property type="term" value="F:hydrolase activity"/>
    <property type="evidence" value="ECO:0007669"/>
    <property type="project" value="UniProtKB-UniRule"/>
</dbReference>
<dbReference type="Proteomes" id="UP000602745">
    <property type="component" value="Unassembled WGS sequence"/>
</dbReference>
<dbReference type="RefSeq" id="WP_188410590.1">
    <property type="nucleotide sequence ID" value="NZ_BMCP01000004.1"/>
</dbReference>
<feature type="active site" description="Nucleophile" evidence="4">
    <location>
        <position position="45"/>
    </location>
</feature>
<dbReference type="AlphaFoldDB" id="A0A8J3DYS5"/>
<evidence type="ECO:0000313" key="6">
    <source>
        <dbReference type="EMBL" id="GGE50652.1"/>
    </source>
</evidence>
<evidence type="ECO:0000256" key="3">
    <source>
        <dbReference type="ARBA" id="ARBA00023098"/>
    </source>
</evidence>
<feature type="short sequence motif" description="GXGXXG" evidence="4">
    <location>
        <begin position="15"/>
        <end position="20"/>
    </location>
</feature>
<feature type="short sequence motif" description="GXSXG" evidence="4">
    <location>
        <begin position="43"/>
        <end position="47"/>
    </location>
</feature>
<gene>
    <name evidence="6" type="ORF">GCM10007276_29670</name>
</gene>
<organism evidence="6 7">
    <name type="scientific">Agaricicola taiwanensis</name>
    <dbReference type="NCBI Taxonomy" id="591372"/>
    <lineage>
        <taxon>Bacteria</taxon>
        <taxon>Pseudomonadati</taxon>
        <taxon>Pseudomonadota</taxon>
        <taxon>Alphaproteobacteria</taxon>
        <taxon>Rhodobacterales</taxon>
        <taxon>Paracoccaceae</taxon>
        <taxon>Agaricicola</taxon>
    </lineage>
</organism>
<feature type="short sequence motif" description="DGA/G" evidence="4">
    <location>
        <begin position="197"/>
        <end position="199"/>
    </location>
</feature>
<protein>
    <submittedName>
        <fullName evidence="6">Alpha/beta hydrolase</fullName>
    </submittedName>
</protein>